<accession>A0ACC0B6Q0</accession>
<gene>
    <name evidence="1" type="ORF">M9H77_18173</name>
</gene>
<protein>
    <submittedName>
        <fullName evidence="1">Uncharacterized protein</fullName>
    </submittedName>
</protein>
<dbReference type="Proteomes" id="UP001060085">
    <property type="component" value="Linkage Group LG04"/>
</dbReference>
<comment type="caution">
    <text evidence="1">The sequence shown here is derived from an EMBL/GenBank/DDBJ whole genome shotgun (WGS) entry which is preliminary data.</text>
</comment>
<keyword evidence="2" id="KW-1185">Reference proteome</keyword>
<evidence type="ECO:0000313" key="2">
    <source>
        <dbReference type="Proteomes" id="UP001060085"/>
    </source>
</evidence>
<dbReference type="EMBL" id="CM044704">
    <property type="protein sequence ID" value="KAI5668320.1"/>
    <property type="molecule type" value="Genomic_DNA"/>
</dbReference>
<evidence type="ECO:0000313" key="1">
    <source>
        <dbReference type="EMBL" id="KAI5668320.1"/>
    </source>
</evidence>
<reference evidence="2" key="1">
    <citation type="journal article" date="2023" name="Nat. Plants">
        <title>Single-cell RNA sequencing provides a high-resolution roadmap for understanding the multicellular compartmentation of specialized metabolism.</title>
        <authorList>
            <person name="Sun S."/>
            <person name="Shen X."/>
            <person name="Li Y."/>
            <person name="Li Y."/>
            <person name="Wang S."/>
            <person name="Li R."/>
            <person name="Zhang H."/>
            <person name="Shen G."/>
            <person name="Guo B."/>
            <person name="Wei J."/>
            <person name="Xu J."/>
            <person name="St-Pierre B."/>
            <person name="Chen S."/>
            <person name="Sun C."/>
        </authorList>
    </citation>
    <scope>NUCLEOTIDE SEQUENCE [LARGE SCALE GENOMIC DNA]</scope>
</reference>
<sequence>MKPSKNEDSSKVNKLPQAQDYIVEDSFDTYVEKEAPNEDACECMREKNSEKEKCIEVKEKKRVEEKERLSKRKNECFNVKQESAKEEQKVKEIVVLEKSDEVNIYANGTNSFFATMLILLNSILMLPALLWIFEGIDSRMNPFQERGYDVKTNKDHSTISVEVTSGIKSFKTSWLKASEKEFQVQI</sequence>
<name>A0ACC0B6Q0_CATRO</name>
<proteinExistence type="predicted"/>
<organism evidence="1 2">
    <name type="scientific">Catharanthus roseus</name>
    <name type="common">Madagascar periwinkle</name>
    <name type="synonym">Vinca rosea</name>
    <dbReference type="NCBI Taxonomy" id="4058"/>
    <lineage>
        <taxon>Eukaryota</taxon>
        <taxon>Viridiplantae</taxon>
        <taxon>Streptophyta</taxon>
        <taxon>Embryophyta</taxon>
        <taxon>Tracheophyta</taxon>
        <taxon>Spermatophyta</taxon>
        <taxon>Magnoliopsida</taxon>
        <taxon>eudicotyledons</taxon>
        <taxon>Gunneridae</taxon>
        <taxon>Pentapetalae</taxon>
        <taxon>asterids</taxon>
        <taxon>lamiids</taxon>
        <taxon>Gentianales</taxon>
        <taxon>Apocynaceae</taxon>
        <taxon>Rauvolfioideae</taxon>
        <taxon>Vinceae</taxon>
        <taxon>Catharanthinae</taxon>
        <taxon>Catharanthus</taxon>
    </lineage>
</organism>